<evidence type="ECO:0008006" key="3">
    <source>
        <dbReference type="Google" id="ProtNLM"/>
    </source>
</evidence>
<organism evidence="1 2">
    <name type="scientific">Salicibibacter cibarius</name>
    <dbReference type="NCBI Taxonomy" id="2743000"/>
    <lineage>
        <taxon>Bacteria</taxon>
        <taxon>Bacillati</taxon>
        <taxon>Bacillota</taxon>
        <taxon>Bacilli</taxon>
        <taxon>Bacillales</taxon>
        <taxon>Bacillaceae</taxon>
        <taxon>Salicibibacter</taxon>
    </lineage>
</organism>
<evidence type="ECO:0000313" key="2">
    <source>
        <dbReference type="Proteomes" id="UP000595823"/>
    </source>
</evidence>
<proteinExistence type="predicted"/>
<evidence type="ECO:0000313" key="1">
    <source>
        <dbReference type="EMBL" id="QQK75403.1"/>
    </source>
</evidence>
<dbReference type="AlphaFoldDB" id="A0A7T6Z1S5"/>
<dbReference type="RefSeq" id="WP_200128054.1">
    <property type="nucleotide sequence ID" value="NZ_CP054705.1"/>
</dbReference>
<dbReference type="EMBL" id="CP054705">
    <property type="protein sequence ID" value="QQK75403.1"/>
    <property type="molecule type" value="Genomic_DNA"/>
</dbReference>
<dbReference type="KEGG" id="scia:HUG15_07255"/>
<sequence length="158" mass="18960">MSNDHRESRIDHDHLFKELLQEFFSEFIVLFFPNIYEDIDFAHLNFLDKELFNDIQRRKSKEVDMVVETRLKGEDSLILIHLEQQAQYEDDFNERMFLYFSRLLEENPGTRILPIALFSYDDQNKQEPTTYEMTLPFCVVLNGILSGQLTFYTTQFIL</sequence>
<name>A0A7T6Z1S5_9BACI</name>
<protein>
    <recommendedName>
        <fullName evidence="3">Transposase</fullName>
    </recommendedName>
</protein>
<keyword evidence="2" id="KW-1185">Reference proteome</keyword>
<gene>
    <name evidence="1" type="ORF">HUG15_07255</name>
</gene>
<reference evidence="1 2" key="1">
    <citation type="submission" date="2020-06" db="EMBL/GenBank/DDBJ databases">
        <title>Genomic analysis of Salicibibacter sp. NKC5-3.</title>
        <authorList>
            <person name="Oh Y.J."/>
        </authorList>
    </citation>
    <scope>NUCLEOTIDE SEQUENCE [LARGE SCALE GENOMIC DNA]</scope>
    <source>
        <strain evidence="1 2">NKC5-3</strain>
    </source>
</reference>
<dbReference type="Proteomes" id="UP000595823">
    <property type="component" value="Chromosome"/>
</dbReference>
<accession>A0A7T6Z1S5</accession>